<dbReference type="AlphaFoldDB" id="A0A8S1TGN3"/>
<dbReference type="EMBL" id="CAJJDP010000024">
    <property type="protein sequence ID" value="CAD8150913.1"/>
    <property type="molecule type" value="Genomic_DNA"/>
</dbReference>
<dbReference type="OMA" id="QRCFEPC"/>
<dbReference type="GO" id="GO:0006574">
    <property type="term" value="P:L-valine catabolic process"/>
    <property type="evidence" value="ECO:0007669"/>
    <property type="project" value="TreeGrafter"/>
</dbReference>
<proteinExistence type="predicted"/>
<keyword evidence="1" id="KW-0378">Hydrolase</keyword>
<dbReference type="GO" id="GO:0003860">
    <property type="term" value="F:3-hydroxyisobutyryl-CoA hydrolase activity"/>
    <property type="evidence" value="ECO:0007669"/>
    <property type="project" value="InterPro"/>
</dbReference>
<dbReference type="InterPro" id="IPR032259">
    <property type="entry name" value="HIBYL-CoA-H"/>
</dbReference>
<dbReference type="CDD" id="cd06558">
    <property type="entry name" value="crotonase-like"/>
    <property type="match status" value="1"/>
</dbReference>
<protein>
    <recommendedName>
        <fullName evidence="2">Enoyl-CoA hydratase/isomerase domain-containing protein</fullName>
    </recommendedName>
</protein>
<dbReference type="PANTHER" id="PTHR43176:SF3">
    <property type="entry name" value="3-HYDROXYISOBUTYRYL-COA HYDROLASE, MITOCHONDRIAL"/>
    <property type="match status" value="1"/>
</dbReference>
<evidence type="ECO:0000313" key="3">
    <source>
        <dbReference type="EMBL" id="CAD8150913.1"/>
    </source>
</evidence>
<comment type="caution">
    <text evidence="3">The sequence shown here is derived from an EMBL/GenBank/DDBJ whole genome shotgun (WGS) entry which is preliminary data.</text>
</comment>
<feature type="domain" description="Enoyl-CoA hydratase/isomerase" evidence="2">
    <location>
        <begin position="21"/>
        <end position="352"/>
    </location>
</feature>
<evidence type="ECO:0000259" key="2">
    <source>
        <dbReference type="Pfam" id="PF16113"/>
    </source>
</evidence>
<gene>
    <name evidence="3" type="ORF">POCTA_138.1.T0240200</name>
</gene>
<dbReference type="PANTHER" id="PTHR43176">
    <property type="entry name" value="3-HYDROXYISOBUTYRYL-COA HYDROLASE-RELATED"/>
    <property type="match status" value="1"/>
</dbReference>
<name>A0A8S1TGN3_PAROT</name>
<dbReference type="OrthoDB" id="1737613at2759"/>
<accession>A0A8S1TGN3</accession>
<evidence type="ECO:0000313" key="4">
    <source>
        <dbReference type="Proteomes" id="UP000683925"/>
    </source>
</evidence>
<sequence length="362" mass="40792">MRHIARNNCIINKIKDGLSTTYFNRPDKLNAVNLEMCEDILESAKLWNEHAVVTILQGNGKAFAQGADYEHVLNVSQNKNDSSNLSNNGQLRDVSKFSLFGDQSKKAVHAIGSTQSIVISIMNGPTAGIGAAFGINSRFRIATENTTFVMPHCKLGMVPDGGSAFQFSKIPKNYGMYLGMSGEQLDGIKMAHLGIADYLIDSQCIPEIEEEFEHAQFLRDEESIEEFLLQRYCQLNRTEFEVPKQFLNVLSLTSLPSIMSAMETQFPEQAAQIRKNSAFSVYAFYELFMRNKKAKLSLKDNLKLEQSILDKVAVRPDLLEGLKSLLVDTSYEPKFNPKTIEQVDLEELQRCFEPCSRKLFDD</sequence>
<dbReference type="Pfam" id="PF16113">
    <property type="entry name" value="ECH_2"/>
    <property type="match status" value="1"/>
</dbReference>
<dbReference type="InterPro" id="IPR045004">
    <property type="entry name" value="ECH_dom"/>
</dbReference>
<reference evidence="3" key="1">
    <citation type="submission" date="2021-01" db="EMBL/GenBank/DDBJ databases">
        <authorList>
            <consortium name="Genoscope - CEA"/>
            <person name="William W."/>
        </authorList>
    </citation>
    <scope>NUCLEOTIDE SEQUENCE</scope>
</reference>
<evidence type="ECO:0000256" key="1">
    <source>
        <dbReference type="ARBA" id="ARBA00022801"/>
    </source>
</evidence>
<organism evidence="3 4">
    <name type="scientific">Paramecium octaurelia</name>
    <dbReference type="NCBI Taxonomy" id="43137"/>
    <lineage>
        <taxon>Eukaryota</taxon>
        <taxon>Sar</taxon>
        <taxon>Alveolata</taxon>
        <taxon>Ciliophora</taxon>
        <taxon>Intramacronucleata</taxon>
        <taxon>Oligohymenophorea</taxon>
        <taxon>Peniculida</taxon>
        <taxon>Parameciidae</taxon>
        <taxon>Paramecium</taxon>
    </lineage>
</organism>
<keyword evidence="4" id="KW-1185">Reference proteome</keyword>
<dbReference type="Proteomes" id="UP000683925">
    <property type="component" value="Unassembled WGS sequence"/>
</dbReference>